<dbReference type="Proteomes" id="UP001174210">
    <property type="component" value="Unassembled WGS sequence"/>
</dbReference>
<gene>
    <name evidence="4" type="ORF">P5G59_09375</name>
</gene>
<proteinExistence type="predicted"/>
<feature type="region of interest" description="Disordered" evidence="1">
    <location>
        <begin position="104"/>
        <end position="140"/>
    </location>
</feature>
<dbReference type="EMBL" id="JAROCB010000002">
    <property type="protein sequence ID" value="MDN4597350.1"/>
    <property type="molecule type" value="Genomic_DNA"/>
</dbReference>
<keyword evidence="2" id="KW-0812">Transmembrane</keyword>
<evidence type="ECO:0000256" key="2">
    <source>
        <dbReference type="SAM" id="Phobius"/>
    </source>
</evidence>
<feature type="transmembrane region" description="Helical" evidence="2">
    <location>
        <begin position="208"/>
        <end position="236"/>
    </location>
</feature>
<keyword evidence="2" id="KW-1133">Transmembrane helix</keyword>
<comment type="caution">
    <text evidence="4">The sequence shown here is derived from an EMBL/GenBank/DDBJ whole genome shotgun (WGS) entry which is preliminary data.</text>
</comment>
<protein>
    <recommendedName>
        <fullName evidence="3">Putative T7SS secretion signal domain-containing protein</fullName>
    </recommendedName>
</protein>
<evidence type="ECO:0000313" key="4">
    <source>
        <dbReference type="EMBL" id="MDN4597350.1"/>
    </source>
</evidence>
<evidence type="ECO:0000256" key="1">
    <source>
        <dbReference type="SAM" id="MobiDB-lite"/>
    </source>
</evidence>
<feature type="compositionally biased region" description="Basic and acidic residues" evidence="1">
    <location>
        <begin position="126"/>
        <end position="140"/>
    </location>
</feature>
<keyword evidence="2" id="KW-0472">Membrane</keyword>
<sequence length="469" mass="48914">MSDVEYQPLKGDPDLVQSKAQHYAEIADAIQRSVTTLKKIGDVDAMVSKAVDAFRDSAKDVAADIAKAKDRYRETADALLQYSSSLRTAQDSARTAIAHIEEKQQAAESAHHTAATAQHAADTAADADKSTADTAAKKSKDAADDADSALRAAHAEWHAALDAKNTAAEKAITAIVNVVDKNNHGLEDSWWDNWGATLFDILKVVCKWAGVLAIFFAWVPILGQILIVLGAIGALIDLVQSIVNVINGDGTWGDVIFAAVGAVLTIFGGKIFAMAAKNLRAVAIVRTGVTDSRALARLQGVGMHSKDFMSAAKANEALAKPLSDVFKSPFVRSEAQQAAMQAFKSGTKTPGELIKAAAKEAFPSMNLSLKGGLGVNADLANFAKLAIENPGLATTGMKITAGAATVYQLQSSVKIVSGAIGGFGDNPVGQAVDTGSSFLTGDYDKVGGAAGGTIGVVKDIYNISRTGTK</sequence>
<feature type="compositionally biased region" description="Low complexity" evidence="1">
    <location>
        <begin position="112"/>
        <end position="124"/>
    </location>
</feature>
<reference evidence="4" key="1">
    <citation type="submission" date="2023-03" db="EMBL/GenBank/DDBJ databases">
        <title>MT1 and MT2 Draft Genomes of Novel Species.</title>
        <authorList>
            <person name="Venkateswaran K."/>
        </authorList>
    </citation>
    <scope>NUCLEOTIDE SEQUENCE</scope>
    <source>
        <strain evidence="4">F6_8S_P_1A</strain>
    </source>
</reference>
<dbReference type="Pfam" id="PF21725">
    <property type="entry name" value="T7SS_signal"/>
    <property type="match status" value="1"/>
</dbReference>
<keyword evidence="5" id="KW-1185">Reference proteome</keyword>
<evidence type="ECO:0000313" key="5">
    <source>
        <dbReference type="Proteomes" id="UP001174210"/>
    </source>
</evidence>
<evidence type="ECO:0000259" key="3">
    <source>
        <dbReference type="Pfam" id="PF21725"/>
    </source>
</evidence>
<dbReference type="RefSeq" id="WP_301218304.1">
    <property type="nucleotide sequence ID" value="NZ_JAROCB010000002.1"/>
</dbReference>
<feature type="domain" description="Putative T7SS secretion signal" evidence="3">
    <location>
        <begin position="9"/>
        <end position="178"/>
    </location>
</feature>
<organism evidence="4 5">
    <name type="scientific">Leifsonia virtsii</name>
    <dbReference type="NCBI Taxonomy" id="3035915"/>
    <lineage>
        <taxon>Bacteria</taxon>
        <taxon>Bacillati</taxon>
        <taxon>Actinomycetota</taxon>
        <taxon>Actinomycetes</taxon>
        <taxon>Micrococcales</taxon>
        <taxon>Microbacteriaceae</taxon>
        <taxon>Leifsonia</taxon>
    </lineage>
</organism>
<accession>A0ABT8IWZ8</accession>
<dbReference type="InterPro" id="IPR049082">
    <property type="entry name" value="T7SS_signal"/>
</dbReference>
<feature type="transmembrane region" description="Helical" evidence="2">
    <location>
        <begin position="256"/>
        <end position="276"/>
    </location>
</feature>
<name>A0ABT8IWZ8_9MICO</name>